<sequence>MYLGVLISIWVHWFPQAIKDPLVFWKPIPVDQLEGGRLVATDFNFSIRAPGPSWQWLQADASGGRTFATFDTSGTRYWIKAQKSPCQVDDEQALERWLKQHAKSIANPQAELANLVYRKQNLPEKNTYRVAVEEILPNGERQAIHAYFITGPYCYSLYTRMPTSHSPQNFDNFAASFREQEQPIELAPRSAIWSLLTLLNLCIVAASTFMGKGINAFTGKPTVNGAKIGGLLVVLILAGQAPQLWDWIGVPLSELAGGDSRISTVMASGLLPLTWSFYLSRKYTERKLRFLGRI</sequence>
<accession>A0A8A4THG1</accession>
<keyword evidence="1" id="KW-1133">Transmembrane helix</keyword>
<protein>
    <submittedName>
        <fullName evidence="2">Uncharacterized protein</fullName>
    </submittedName>
</protein>
<gene>
    <name evidence="2" type="ORF">J3U87_28265</name>
</gene>
<evidence type="ECO:0000313" key="2">
    <source>
        <dbReference type="EMBL" id="QTD49499.1"/>
    </source>
</evidence>
<dbReference type="KEGG" id="scor:J3U87_28265"/>
<keyword evidence="1" id="KW-0812">Transmembrane</keyword>
<keyword evidence="1" id="KW-0472">Membrane</keyword>
<proteinExistence type="predicted"/>
<keyword evidence="3" id="KW-1185">Reference proteome</keyword>
<feature type="transmembrane region" description="Helical" evidence="1">
    <location>
        <begin position="223"/>
        <end position="241"/>
    </location>
</feature>
<evidence type="ECO:0000256" key="1">
    <source>
        <dbReference type="SAM" id="Phobius"/>
    </source>
</evidence>
<reference evidence="2" key="1">
    <citation type="submission" date="2021-03" db="EMBL/GenBank/DDBJ databases">
        <title>Acanthopleuribacteraceae sp. M133.</title>
        <authorList>
            <person name="Wang G."/>
        </authorList>
    </citation>
    <scope>NUCLEOTIDE SEQUENCE</scope>
    <source>
        <strain evidence="2">M133</strain>
    </source>
</reference>
<name>A0A8A4THG1_SULCO</name>
<evidence type="ECO:0000313" key="3">
    <source>
        <dbReference type="Proteomes" id="UP000663929"/>
    </source>
</evidence>
<dbReference type="AlphaFoldDB" id="A0A8A4THG1"/>
<feature type="transmembrane region" description="Helical" evidence="1">
    <location>
        <begin position="191"/>
        <end position="211"/>
    </location>
</feature>
<dbReference type="Proteomes" id="UP000663929">
    <property type="component" value="Chromosome"/>
</dbReference>
<dbReference type="EMBL" id="CP071793">
    <property type="protein sequence ID" value="QTD49499.1"/>
    <property type="molecule type" value="Genomic_DNA"/>
</dbReference>
<organism evidence="2 3">
    <name type="scientific">Sulfidibacter corallicola</name>
    <dbReference type="NCBI Taxonomy" id="2818388"/>
    <lineage>
        <taxon>Bacteria</taxon>
        <taxon>Pseudomonadati</taxon>
        <taxon>Acidobacteriota</taxon>
        <taxon>Holophagae</taxon>
        <taxon>Acanthopleuribacterales</taxon>
        <taxon>Acanthopleuribacteraceae</taxon>
        <taxon>Sulfidibacter</taxon>
    </lineage>
</organism>
<feature type="transmembrane region" description="Helical" evidence="1">
    <location>
        <begin position="261"/>
        <end position="279"/>
    </location>
</feature>
<dbReference type="RefSeq" id="WP_237379131.1">
    <property type="nucleotide sequence ID" value="NZ_CP071793.1"/>
</dbReference>